<protein>
    <recommendedName>
        <fullName evidence="2">histidine kinase</fullName>
        <ecNumber evidence="2">2.7.13.3</ecNumber>
    </recommendedName>
</protein>
<keyword evidence="7" id="KW-0067">ATP-binding</keyword>
<dbReference type="Proteomes" id="UP000054018">
    <property type="component" value="Unassembled WGS sequence"/>
</dbReference>
<dbReference type="PROSITE" id="PS50011">
    <property type="entry name" value="PROTEIN_KINASE_DOM"/>
    <property type="match status" value="1"/>
</dbReference>
<gene>
    <name evidence="14" type="ORF">PISMIDRAFT_8858</name>
</gene>
<dbReference type="FunFam" id="3.30.565.10:FF:000010">
    <property type="entry name" value="Sensor histidine kinase RcsC"/>
    <property type="match status" value="1"/>
</dbReference>
<dbReference type="PROSITE" id="PS50109">
    <property type="entry name" value="HIS_KIN"/>
    <property type="match status" value="1"/>
</dbReference>
<dbReference type="Pfam" id="PF13191">
    <property type="entry name" value="AAA_16"/>
    <property type="match status" value="1"/>
</dbReference>
<dbReference type="InterPro" id="IPR036890">
    <property type="entry name" value="HATPase_C_sf"/>
</dbReference>
<proteinExistence type="predicted"/>
<keyword evidence="15" id="KW-1185">Reference proteome</keyword>
<dbReference type="HOGENOM" id="CLU_000400_0_0_1"/>
<keyword evidence="6" id="KW-0418">Kinase</keyword>
<dbReference type="SUPFAM" id="SSF52172">
    <property type="entry name" value="CheY-like"/>
    <property type="match status" value="1"/>
</dbReference>
<dbReference type="PRINTS" id="PR00344">
    <property type="entry name" value="BCTRLSENSOR"/>
</dbReference>
<evidence type="ECO:0000256" key="9">
    <source>
        <dbReference type="PROSITE-ProRule" id="PRU00169"/>
    </source>
</evidence>
<dbReference type="SMART" id="SM00387">
    <property type="entry name" value="HATPase_c"/>
    <property type="match status" value="1"/>
</dbReference>
<dbReference type="Gene3D" id="3.30.565.10">
    <property type="entry name" value="Histidine kinase-like ATPase, C-terminal domain"/>
    <property type="match status" value="1"/>
</dbReference>
<feature type="compositionally biased region" description="Low complexity" evidence="10">
    <location>
        <begin position="509"/>
        <end position="520"/>
    </location>
</feature>
<evidence type="ECO:0000256" key="6">
    <source>
        <dbReference type="ARBA" id="ARBA00022777"/>
    </source>
</evidence>
<feature type="compositionally biased region" description="Polar residues" evidence="10">
    <location>
        <begin position="498"/>
        <end position="507"/>
    </location>
</feature>
<dbReference type="OrthoDB" id="60033at2759"/>
<dbReference type="InterPro" id="IPR011009">
    <property type="entry name" value="Kinase-like_dom_sf"/>
</dbReference>
<evidence type="ECO:0000256" key="10">
    <source>
        <dbReference type="SAM" id="MobiDB-lite"/>
    </source>
</evidence>
<dbReference type="Pfam" id="PF02518">
    <property type="entry name" value="HATPase_c"/>
    <property type="match status" value="1"/>
</dbReference>
<reference evidence="14 15" key="1">
    <citation type="submission" date="2014-04" db="EMBL/GenBank/DDBJ databases">
        <authorList>
            <consortium name="DOE Joint Genome Institute"/>
            <person name="Kuo A."/>
            <person name="Kohler A."/>
            <person name="Costa M.D."/>
            <person name="Nagy L.G."/>
            <person name="Floudas D."/>
            <person name="Copeland A."/>
            <person name="Barry K.W."/>
            <person name="Cichocki N."/>
            <person name="Veneault-Fourrey C."/>
            <person name="LaButti K."/>
            <person name="Lindquist E.A."/>
            <person name="Lipzen A."/>
            <person name="Lundell T."/>
            <person name="Morin E."/>
            <person name="Murat C."/>
            <person name="Sun H."/>
            <person name="Tunlid A."/>
            <person name="Henrissat B."/>
            <person name="Grigoriev I.V."/>
            <person name="Hibbett D.S."/>
            <person name="Martin F."/>
            <person name="Nordberg H.P."/>
            <person name="Cantor M.N."/>
            <person name="Hua S.X."/>
        </authorList>
    </citation>
    <scope>NUCLEOTIDE SEQUENCE [LARGE SCALE GENOMIC DNA]</scope>
    <source>
        <strain evidence="14 15">441</strain>
    </source>
</reference>
<organism evidence="14 15">
    <name type="scientific">Pisolithus microcarpus 441</name>
    <dbReference type="NCBI Taxonomy" id="765257"/>
    <lineage>
        <taxon>Eukaryota</taxon>
        <taxon>Fungi</taxon>
        <taxon>Dikarya</taxon>
        <taxon>Basidiomycota</taxon>
        <taxon>Agaricomycotina</taxon>
        <taxon>Agaricomycetes</taxon>
        <taxon>Agaricomycetidae</taxon>
        <taxon>Boletales</taxon>
        <taxon>Sclerodermatineae</taxon>
        <taxon>Pisolithaceae</taxon>
        <taxon>Pisolithus</taxon>
    </lineage>
</organism>
<dbReference type="PROSITE" id="PS50110">
    <property type="entry name" value="RESPONSE_REGULATORY"/>
    <property type="match status" value="1"/>
</dbReference>
<dbReference type="InterPro" id="IPR003594">
    <property type="entry name" value="HATPase_dom"/>
</dbReference>
<evidence type="ECO:0000256" key="7">
    <source>
        <dbReference type="ARBA" id="ARBA00022840"/>
    </source>
</evidence>
<dbReference type="SUPFAM" id="SSF52540">
    <property type="entry name" value="P-loop containing nucleoside triphosphate hydrolases"/>
    <property type="match status" value="1"/>
</dbReference>
<dbReference type="Pfam" id="PF00512">
    <property type="entry name" value="HisKA"/>
    <property type="match status" value="1"/>
</dbReference>
<dbReference type="SUPFAM" id="SSF55874">
    <property type="entry name" value="ATPase domain of HSP90 chaperone/DNA topoisomerase II/histidine kinase"/>
    <property type="match status" value="1"/>
</dbReference>
<dbReference type="InterPro" id="IPR036097">
    <property type="entry name" value="HisK_dim/P_sf"/>
</dbReference>
<evidence type="ECO:0000259" key="12">
    <source>
        <dbReference type="PROSITE" id="PS50109"/>
    </source>
</evidence>
<keyword evidence="3 9" id="KW-0597">Phosphoprotein</keyword>
<dbReference type="SMART" id="SM00388">
    <property type="entry name" value="HisKA"/>
    <property type="match status" value="1"/>
</dbReference>
<evidence type="ECO:0000256" key="8">
    <source>
        <dbReference type="ARBA" id="ARBA00023012"/>
    </source>
</evidence>
<feature type="domain" description="Protein kinase" evidence="11">
    <location>
        <begin position="1"/>
        <end position="428"/>
    </location>
</feature>
<dbReference type="InterPro" id="IPR005467">
    <property type="entry name" value="His_kinase_dom"/>
</dbReference>
<dbReference type="PANTHER" id="PTHR45339">
    <property type="entry name" value="HYBRID SIGNAL TRANSDUCTION HISTIDINE KINASE J"/>
    <property type="match status" value="1"/>
</dbReference>
<dbReference type="CDD" id="cd00082">
    <property type="entry name" value="HisKA"/>
    <property type="match status" value="1"/>
</dbReference>
<evidence type="ECO:0000256" key="5">
    <source>
        <dbReference type="ARBA" id="ARBA00022741"/>
    </source>
</evidence>
<dbReference type="SUPFAM" id="SSF55781">
    <property type="entry name" value="GAF domain-like"/>
    <property type="match status" value="1"/>
</dbReference>
<dbReference type="InterPro" id="IPR004358">
    <property type="entry name" value="Sig_transdc_His_kin-like_C"/>
</dbReference>
<dbReference type="Pfam" id="PF00072">
    <property type="entry name" value="Response_reg"/>
    <property type="match status" value="1"/>
</dbReference>
<accession>A0A0C9ZKJ9</accession>
<dbReference type="GO" id="GO:0005524">
    <property type="term" value="F:ATP binding"/>
    <property type="evidence" value="ECO:0007669"/>
    <property type="project" value="UniProtKB-KW"/>
</dbReference>
<evidence type="ECO:0000256" key="1">
    <source>
        <dbReference type="ARBA" id="ARBA00000085"/>
    </source>
</evidence>
<dbReference type="EC" id="2.7.13.3" evidence="2"/>
<dbReference type="InterPro" id="IPR027417">
    <property type="entry name" value="P-loop_NTPase"/>
</dbReference>
<dbReference type="InterPro" id="IPR003661">
    <property type="entry name" value="HisK_dim/P_dom"/>
</dbReference>
<evidence type="ECO:0000259" key="11">
    <source>
        <dbReference type="PROSITE" id="PS50011"/>
    </source>
</evidence>
<comment type="catalytic activity">
    <reaction evidence="1">
        <text>ATP + protein L-histidine = ADP + protein N-phospho-L-histidine.</text>
        <dbReference type="EC" id="2.7.13.3"/>
    </reaction>
</comment>
<dbReference type="STRING" id="765257.A0A0C9ZKJ9"/>
<dbReference type="Pfam" id="PF01590">
    <property type="entry name" value="GAF"/>
    <property type="match status" value="1"/>
</dbReference>
<dbReference type="SUPFAM" id="SSF56112">
    <property type="entry name" value="Protein kinase-like (PK-like)"/>
    <property type="match status" value="1"/>
</dbReference>
<dbReference type="SUPFAM" id="SSF47384">
    <property type="entry name" value="Homodimeric domain of signal transducing histidine kinase"/>
    <property type="match status" value="1"/>
</dbReference>
<dbReference type="CDD" id="cd16922">
    <property type="entry name" value="HATPase_EvgS-ArcB-TorS-like"/>
    <property type="match status" value="1"/>
</dbReference>
<dbReference type="InterPro" id="IPR003018">
    <property type="entry name" value="GAF"/>
</dbReference>
<evidence type="ECO:0000256" key="2">
    <source>
        <dbReference type="ARBA" id="ARBA00012438"/>
    </source>
</evidence>
<feature type="domain" description="Response regulatory" evidence="13">
    <location>
        <begin position="2268"/>
        <end position="2391"/>
    </location>
</feature>
<evidence type="ECO:0000259" key="13">
    <source>
        <dbReference type="PROSITE" id="PS50110"/>
    </source>
</evidence>
<feature type="domain" description="Histidine kinase" evidence="12">
    <location>
        <begin position="1852"/>
        <end position="2092"/>
    </location>
</feature>
<dbReference type="InterPro" id="IPR029016">
    <property type="entry name" value="GAF-like_dom_sf"/>
</dbReference>
<dbReference type="CDD" id="cd17546">
    <property type="entry name" value="REC_hyHK_CKI1_RcsC-like"/>
    <property type="match status" value="1"/>
</dbReference>
<dbReference type="InterPro" id="IPR011006">
    <property type="entry name" value="CheY-like_superfamily"/>
</dbReference>
<dbReference type="Gene3D" id="1.10.510.10">
    <property type="entry name" value="Transferase(Phosphotransferase) domain 1"/>
    <property type="match status" value="1"/>
</dbReference>
<reference evidence="15" key="2">
    <citation type="submission" date="2015-01" db="EMBL/GenBank/DDBJ databases">
        <title>Evolutionary Origins and Diversification of the Mycorrhizal Mutualists.</title>
        <authorList>
            <consortium name="DOE Joint Genome Institute"/>
            <consortium name="Mycorrhizal Genomics Consortium"/>
            <person name="Kohler A."/>
            <person name="Kuo A."/>
            <person name="Nagy L.G."/>
            <person name="Floudas D."/>
            <person name="Copeland A."/>
            <person name="Barry K.W."/>
            <person name="Cichocki N."/>
            <person name="Veneault-Fourrey C."/>
            <person name="LaButti K."/>
            <person name="Lindquist E.A."/>
            <person name="Lipzen A."/>
            <person name="Lundell T."/>
            <person name="Morin E."/>
            <person name="Murat C."/>
            <person name="Riley R."/>
            <person name="Ohm R."/>
            <person name="Sun H."/>
            <person name="Tunlid A."/>
            <person name="Henrissat B."/>
            <person name="Grigoriev I.V."/>
            <person name="Hibbett D.S."/>
            <person name="Martin F."/>
        </authorList>
    </citation>
    <scope>NUCLEOTIDE SEQUENCE [LARGE SCALE GENOMIC DNA]</scope>
    <source>
        <strain evidence="15">441</strain>
    </source>
</reference>
<dbReference type="EMBL" id="KN833701">
    <property type="protein sequence ID" value="KIK26494.1"/>
    <property type="molecule type" value="Genomic_DNA"/>
</dbReference>
<dbReference type="SMART" id="SM00448">
    <property type="entry name" value="REC"/>
    <property type="match status" value="1"/>
</dbReference>
<dbReference type="GO" id="GO:0000155">
    <property type="term" value="F:phosphorelay sensor kinase activity"/>
    <property type="evidence" value="ECO:0007669"/>
    <property type="project" value="InterPro"/>
</dbReference>
<dbReference type="InterPro" id="IPR041664">
    <property type="entry name" value="AAA_16"/>
</dbReference>
<dbReference type="Gene3D" id="1.10.287.130">
    <property type="match status" value="1"/>
</dbReference>
<name>A0A0C9ZKJ9_9AGAM</name>
<keyword evidence="4" id="KW-0808">Transferase</keyword>
<sequence>MPVTDASQASSTLCFRDNVLSVPGFAFEKACPWNDTGSSTLIAEGRGLKDGALVLAKIAPAHSSSSICLQREAHILSKLGESPEALSTTLRLIEFLTVPRADGDCVVLLLVHPGANLLARYFPPSKVNDFLLADAEGPCQAHRDQDVSLNEEVSTVSGGTDDSQKAEERHDDIYDGVFLPLDDLDLHDIEDVEEEKYDVMDLASFLEFAIQATHCLDVVHRLGFVHREVRANAFHINVHSGVVRIVHFGNRSVSLEEAGGPSQLVIDYSHPSHGQSVSSLELVPSSSRSTSPVLSTSQPPNHSDTILVSRSISPEKVIEALHYLAPEQVSPSPSVVQEDHRADLYSLGMLFWTCVVGRGRLPFAVSGTNHGNVSPAEVLAALGTKRPPPVDEVRSDAPTVIGDIIDKLLSKSPDSRYQSAYGLKADLLECQKRLLSSVSASTLEQSTEAGQTIIPTFKIGQEDKYSTFIIPHTLFGRDKELETIRNVIRHSLTSFSRQSSRAQTLVPRSTASTSSQGTGTDNDDEDAMSSSVASSEESPKLSATKVEGVCCYPSGRAAATPSPVNTVAKPGRDAKELVFPLPTGTSDVATNSLRKVALQAKERGIKTHTIVVAGAAGVGKSSLVMANQSKWKLNGLWAHAKFQTVDKAPFAALARSLFLLSALSSALRQLTFKPADAYHFVRTLTERLGPQLANLPLLFAGSPVIKAVLEGWGMNTTTLGNGIENAIEKASGEPGGWARLATGELSARFQNLVESVFGVVTETRPVALFLDDLHEADNASLDVVEALINSRSRLLIFATVRSTDSQLMDRIRSMCSTRARATWITLEPLPFFAISSFVAKALHRSREECLRLSRLVYTASGGNAFLARNLLSAMRRHHQITFDWTRNHWQFDITAIESSLVNQKTTADPIDQFFLIENFRELPEATKKYLMWASLFGTTFKANEVALLIDWEDSSGSSSDDDEESWNLSKAISMLKNRGSSVGDSMRGLQGAINEGWLVQRGRDMCSFAHDQYRLAVQREVAALPPNVLSRMSFRIVLAVLHDAFPDVHRIVDHASRCIPLLLKYPNREQLLDVLVDAGESAWARGAHELAFQAFLSAECLLGADHWTISPKRSSLLMSNLAELCAWKGDLVKSESFITEYIQHSQSPEDQARALRIRANNHFLRNEFSDALDTLVHALRILGVEMESSATQEVADTMFEDVKSQILAIGYEEMLKIPRATDSRIDLAVSILNDAAAAERRELFKFSVDLGKLALRIAHLHGGSMEKCRATLLYTALVAPYDNVHIRHTIPLLEDGLKYGHSSGDRGYTCFVSVYAVLARLYTCEPLSDLVVAAEECTNDVDAWTPNSDVTILAQGLLNCIRAMGGYTDASSIATVFNTDTFDDKEYQERITQITGNSLLSLGWYNAFKVFTFDYLPSKWSTQLAQQVVALYCTGFVDAAAELGFMVYDVRGCHPNHRHARYSAFFHSLALIACLRRGDLNPDARSHYVNQVMKNQAYIRRWLSSSPVNTGTWIALVEAEMASLNGDNGALRLYDMAVKLARKHEWLLEEGFALYLEGSHLIRAGVEGLGAELQQQGIAKEMQWGAYGIVRNLSAVIDPQFQPPLRRPVSYANAAVQADAYVDKSPLSVSPTLSLDGQAIDELDGISSLPPSDLMLIIRKSKEIADCLSLSSALQRLTEIATDMCQSHCCCIVITTQVGEYGVATILQPPELCQVFENPKPLHMLESSQITAIQSVLDSKQNYHKEEHSNDEWHQPLSEIGLPIFSNRGQILGALYVSTKRILSQTTLITLNVLCQQANISISSAILFRSVQAGTRENLKMIASQREALEAARKSREDAIRATRVKSRFIANMSHEMRTPFSSFYGLLDLLSGTELNAGQREIVDTAKQSCEILLKIIDSILDYSKLEASAMKLDFSAFPVENVIAVNILRRTVESTFITFQDCLELFLPIATKKLHLSYNIEEDVPEWIFSDHTRIRQVLMNLIGNAIKFTESGSVTVSCSIDKEPIHASAEQILVQFSVKDTGIGLSPDARGMLFVPFQQVDNSSTRRFGGTGLGLSISRQLVKLLGGSIGVDSNVDVGSTFWFTIPVKTCETEDSRKASSEIEHLRSILTRPRPSKVVICSISSATRALLRSTLKGFDVTLLSDLDAVRCHLERYRWEDQLDFLILDDQFQTQVADVMQILQCPTTPALYYTKVVHLYTPTTQSLSESAAIGGNPNVAKIIKPARKMRILQVLAELKGVAFSTPPSPVVTISPVVETPQRTLFGNVLIAEDNAVAQNLLVKQLERYQLKVVATNDGQEALNAWESREPGYFALALFDHHMPVCDGVEATRRLRKLESVRCPTISLPIVALSADAQESTKQCCLSAGMNLFLTDLLSLLEMFGPPRATAANTQ</sequence>
<evidence type="ECO:0000256" key="3">
    <source>
        <dbReference type="ARBA" id="ARBA00022553"/>
    </source>
</evidence>
<keyword evidence="8" id="KW-0902">Two-component regulatory system</keyword>
<evidence type="ECO:0000256" key="4">
    <source>
        <dbReference type="ARBA" id="ARBA00022679"/>
    </source>
</evidence>
<dbReference type="SMART" id="SM00220">
    <property type="entry name" value="S_TKc"/>
    <property type="match status" value="1"/>
</dbReference>
<dbReference type="FunFam" id="1.10.287.130:FF:000002">
    <property type="entry name" value="Two-component osmosensing histidine kinase"/>
    <property type="match status" value="1"/>
</dbReference>
<feature type="region of interest" description="Disordered" evidence="10">
    <location>
        <begin position="498"/>
        <end position="541"/>
    </location>
</feature>
<evidence type="ECO:0000313" key="15">
    <source>
        <dbReference type="Proteomes" id="UP000054018"/>
    </source>
</evidence>
<dbReference type="Gene3D" id="3.40.50.2300">
    <property type="match status" value="1"/>
</dbReference>
<dbReference type="InterPro" id="IPR001789">
    <property type="entry name" value="Sig_transdc_resp-reg_receiver"/>
</dbReference>
<feature type="modified residue" description="4-aspartylphosphate" evidence="9">
    <location>
        <position position="2320"/>
    </location>
</feature>
<keyword evidence="5" id="KW-0547">Nucleotide-binding</keyword>
<dbReference type="PANTHER" id="PTHR45339:SF1">
    <property type="entry name" value="HYBRID SIGNAL TRANSDUCTION HISTIDINE KINASE J"/>
    <property type="match status" value="1"/>
</dbReference>
<dbReference type="Gene3D" id="3.30.450.40">
    <property type="match status" value="1"/>
</dbReference>
<dbReference type="InterPro" id="IPR000719">
    <property type="entry name" value="Prot_kinase_dom"/>
</dbReference>
<evidence type="ECO:0000313" key="14">
    <source>
        <dbReference type="EMBL" id="KIK26494.1"/>
    </source>
</evidence>